<dbReference type="GO" id="GO:0042765">
    <property type="term" value="C:GPI-anchor transamidase complex"/>
    <property type="evidence" value="ECO:0007669"/>
    <property type="project" value="InterPro"/>
</dbReference>
<dbReference type="InterPro" id="IPR028361">
    <property type="entry name" value="GPI_transamidase"/>
</dbReference>
<proteinExistence type="inferred from homology"/>
<dbReference type="OMA" id="DNFPYFF"/>
<keyword evidence="4 5" id="KW-0732">Signal</keyword>
<dbReference type="GO" id="GO:0006508">
    <property type="term" value="P:proteolysis"/>
    <property type="evidence" value="ECO:0007669"/>
    <property type="project" value="InterPro"/>
</dbReference>
<dbReference type="UniPathway" id="UPA00196"/>
<dbReference type="GeneID" id="36320334"/>
<evidence type="ECO:0000256" key="4">
    <source>
        <dbReference type="ARBA" id="ARBA00022729"/>
    </source>
</evidence>
<feature type="signal peptide" evidence="5">
    <location>
        <begin position="1"/>
        <end position="15"/>
    </location>
</feature>
<organism evidence="6 7">
    <name type="scientific">Vairimorpha ceranae</name>
    <dbReference type="NCBI Taxonomy" id="40302"/>
    <lineage>
        <taxon>Eukaryota</taxon>
        <taxon>Fungi</taxon>
        <taxon>Fungi incertae sedis</taxon>
        <taxon>Microsporidia</taxon>
        <taxon>Nosematidae</taxon>
        <taxon>Vairimorpha</taxon>
    </lineage>
</organism>
<comment type="caution">
    <text evidence="6">The sequence shown here is derived from an EMBL/GenBank/DDBJ whole genome shotgun (WGS) entry which is preliminary data.</text>
</comment>
<evidence type="ECO:0000256" key="2">
    <source>
        <dbReference type="ARBA" id="ARBA00009941"/>
    </source>
</evidence>
<dbReference type="PANTHER" id="PTHR48067">
    <property type="entry name" value="GPI-ANCHOR TRANSAMIDASE"/>
    <property type="match status" value="1"/>
</dbReference>
<accession>A0A0F9WDS1</accession>
<evidence type="ECO:0000313" key="6">
    <source>
        <dbReference type="EMBL" id="KKO74940.1"/>
    </source>
</evidence>
<dbReference type="InterPro" id="IPR029030">
    <property type="entry name" value="Caspase-like_dom_sf"/>
</dbReference>
<dbReference type="VEuPathDB" id="MicrosporidiaDB:NCER_102083"/>
<dbReference type="PANTHER" id="PTHR48067:SF1">
    <property type="entry name" value="GPI-ANCHOR TRANSAMIDASE"/>
    <property type="match status" value="1"/>
</dbReference>
<dbReference type="InterPro" id="IPR001096">
    <property type="entry name" value="Peptidase_C13"/>
</dbReference>
<dbReference type="EMBL" id="JPQZ01000038">
    <property type="protein sequence ID" value="KKO74940.1"/>
    <property type="molecule type" value="Genomic_DNA"/>
</dbReference>
<gene>
    <name evidence="6" type="ORF">AAJ76_3800020609</name>
</gene>
<sequence>MFLFFFLLIKSDTYSILINTSRGFHNYRHMTDLYIMYDLLRLYSTPSSNIITYFPEDIFQDKRNLVPETVHVNEKEKLKYKKLTSKGYTVNDVLNGLRCNINELKNITCKDNIFIYMVGHGCDGAIKFYDKEWLTKEDLMRSLRILSKRVNKIFFILDTCEAESIISRDIKNMYLVTTSVHGEPSLSVSKSDTLGVYTADELSYYFMRELQNENSENYTLDKIFEEISYDMTSTLTWKKNESFKVKDFFKTKQQIELSL</sequence>
<feature type="chain" id="PRO_5013357183" evidence="5">
    <location>
        <begin position="16"/>
        <end position="259"/>
    </location>
</feature>
<dbReference type="GO" id="GO:0003923">
    <property type="term" value="F:GPI-anchor transamidase activity"/>
    <property type="evidence" value="ECO:0007669"/>
    <property type="project" value="InterPro"/>
</dbReference>
<protein>
    <submittedName>
        <fullName evidence="6">Gpi-anchor transamidase</fullName>
    </submittedName>
</protein>
<dbReference type="OrthoDB" id="192611at2759"/>
<dbReference type="RefSeq" id="XP_024330682.1">
    <property type="nucleotide sequence ID" value="XM_024475393.1"/>
</dbReference>
<reference evidence="6 7" key="1">
    <citation type="journal article" date="2015" name="Environ. Microbiol.">
        <title>Genome analyses suggest the presence of polyploidy and recent human-driven expansions in eight global populations of the honeybee pathogen Nosema ceranae.</title>
        <authorList>
            <person name="Pelin A."/>
            <person name="Selman M."/>
            <person name="Aris-Brosou S."/>
            <person name="Farinelli L."/>
            <person name="Corradi N."/>
        </authorList>
    </citation>
    <scope>NUCLEOTIDE SEQUENCE [LARGE SCALE GENOMIC DNA]</scope>
    <source>
        <strain evidence="6 7">PA08 1199</strain>
    </source>
</reference>
<dbReference type="Proteomes" id="UP000034350">
    <property type="component" value="Unassembled WGS sequence"/>
</dbReference>
<evidence type="ECO:0000313" key="7">
    <source>
        <dbReference type="Proteomes" id="UP000034350"/>
    </source>
</evidence>
<dbReference type="SUPFAM" id="SSF52129">
    <property type="entry name" value="Caspase-like"/>
    <property type="match status" value="1"/>
</dbReference>
<dbReference type="GO" id="GO:0006506">
    <property type="term" value="P:GPI anchor biosynthetic process"/>
    <property type="evidence" value="ECO:0007669"/>
    <property type="project" value="UniProtKB-UniPathway"/>
</dbReference>
<keyword evidence="3" id="KW-0337">GPI-anchor biosynthesis</keyword>
<dbReference type="GO" id="GO:0016255">
    <property type="term" value="P:attachment of GPI anchor to protein"/>
    <property type="evidence" value="ECO:0007669"/>
    <property type="project" value="InterPro"/>
</dbReference>
<dbReference type="PRINTS" id="PR00776">
    <property type="entry name" value="HEMOGLOBNASE"/>
</dbReference>
<dbReference type="Pfam" id="PF01650">
    <property type="entry name" value="Peptidase_C13"/>
    <property type="match status" value="1"/>
</dbReference>
<evidence type="ECO:0000256" key="3">
    <source>
        <dbReference type="ARBA" id="ARBA00022502"/>
    </source>
</evidence>
<keyword evidence="7" id="KW-1185">Reference proteome</keyword>
<evidence type="ECO:0000256" key="1">
    <source>
        <dbReference type="ARBA" id="ARBA00004687"/>
    </source>
</evidence>
<dbReference type="VEuPathDB" id="MicrosporidiaDB:G9O61_00g015250"/>
<comment type="pathway">
    <text evidence="1">Glycolipid biosynthesis; glycosylphosphatidylinositol-anchor biosynthesis.</text>
</comment>
<evidence type="ECO:0000256" key="5">
    <source>
        <dbReference type="SAM" id="SignalP"/>
    </source>
</evidence>
<dbReference type="VEuPathDB" id="MicrosporidiaDB:AAJ76_3800020609"/>
<comment type="similarity">
    <text evidence="2">Belongs to the peptidase C13 family.</text>
</comment>
<name>A0A0F9WDS1_9MICR</name>
<dbReference type="AlphaFoldDB" id="A0A0F9WDS1"/>
<dbReference type="Gene3D" id="3.40.50.1460">
    <property type="match status" value="1"/>
</dbReference>